<dbReference type="EMBL" id="JAVHJS010000023">
    <property type="protein sequence ID" value="KAK2819804.1"/>
    <property type="molecule type" value="Genomic_DNA"/>
</dbReference>
<dbReference type="AlphaFoldDB" id="A0AA88ISQ5"/>
<evidence type="ECO:0000313" key="1">
    <source>
        <dbReference type="EMBL" id="KAK2819804.1"/>
    </source>
</evidence>
<sequence>MVVLALLGEAPVGKASEMPAQSTEEGKYEHAIGVTTTQNADDRLTDVSLSLFHSLPLISLSYGTCIHV</sequence>
<protein>
    <submittedName>
        <fullName evidence="1">Uncharacterized protein</fullName>
    </submittedName>
</protein>
<keyword evidence="2" id="KW-1185">Reference proteome</keyword>
<reference evidence="1" key="1">
    <citation type="submission" date="2023-08" db="EMBL/GenBank/DDBJ databases">
        <title>Pelteobagrus vachellii genome.</title>
        <authorList>
            <person name="Liu H."/>
        </authorList>
    </citation>
    <scope>NUCLEOTIDE SEQUENCE</scope>
    <source>
        <strain evidence="1">PRFRI_2022a</strain>
        <tissue evidence="1">Muscle</tissue>
    </source>
</reference>
<accession>A0AA88ISQ5</accession>
<name>A0AA88ISQ5_TACVA</name>
<evidence type="ECO:0000313" key="2">
    <source>
        <dbReference type="Proteomes" id="UP001187315"/>
    </source>
</evidence>
<dbReference type="Proteomes" id="UP001187315">
    <property type="component" value="Unassembled WGS sequence"/>
</dbReference>
<proteinExistence type="predicted"/>
<comment type="caution">
    <text evidence="1">The sequence shown here is derived from an EMBL/GenBank/DDBJ whole genome shotgun (WGS) entry which is preliminary data.</text>
</comment>
<organism evidence="1 2">
    <name type="scientific">Tachysurus vachellii</name>
    <name type="common">Darkbarbel catfish</name>
    <name type="synonym">Pelteobagrus vachellii</name>
    <dbReference type="NCBI Taxonomy" id="175792"/>
    <lineage>
        <taxon>Eukaryota</taxon>
        <taxon>Metazoa</taxon>
        <taxon>Chordata</taxon>
        <taxon>Craniata</taxon>
        <taxon>Vertebrata</taxon>
        <taxon>Euteleostomi</taxon>
        <taxon>Actinopterygii</taxon>
        <taxon>Neopterygii</taxon>
        <taxon>Teleostei</taxon>
        <taxon>Ostariophysi</taxon>
        <taxon>Siluriformes</taxon>
        <taxon>Bagridae</taxon>
        <taxon>Tachysurus</taxon>
    </lineage>
</organism>
<gene>
    <name evidence="1" type="ORF">Q7C36_021450</name>
</gene>